<proteinExistence type="predicted"/>
<reference evidence="1 2" key="1">
    <citation type="journal article" date="2010" name="PLoS Genet.">
        <title>Analysis of the Legionella longbeachae genome and transcriptome uncovers unique strategies to cause Legionnaires' disease.</title>
        <authorList>
            <person name="Cazalet C."/>
            <person name="Gomez-Valero L."/>
            <person name="Rusniok C."/>
            <person name="Lomma M."/>
            <person name="Dervins-Ravault D."/>
            <person name="Newton H."/>
            <person name="Sansom F."/>
            <person name="Jarraud S."/>
            <person name="Zidane N."/>
            <person name="Ma L."/>
            <person name="Bouchier C."/>
            <person name="Etienne J."/>
            <person name="Hartland E."/>
            <person name="Buchrieser C."/>
        </authorList>
    </citation>
    <scope>NUCLEOTIDE SEQUENCE [LARGE SCALE GENOMIC DNA]</scope>
    <source>
        <strain evidence="1 2">NSW150</strain>
    </source>
</reference>
<gene>
    <name evidence="1" type="ordered locus">LLO_1330</name>
</gene>
<protein>
    <submittedName>
        <fullName evidence="1">Uncharacterized protein</fullName>
    </submittedName>
</protein>
<organism evidence="1 2">
    <name type="scientific">Legionella longbeachae serogroup 1 (strain NSW150)</name>
    <dbReference type="NCBI Taxonomy" id="661367"/>
    <lineage>
        <taxon>Bacteria</taxon>
        <taxon>Pseudomonadati</taxon>
        <taxon>Pseudomonadota</taxon>
        <taxon>Gammaproteobacteria</taxon>
        <taxon>Legionellales</taxon>
        <taxon>Legionellaceae</taxon>
        <taxon>Legionella</taxon>
    </lineage>
</organism>
<sequence>MSKSVVEMAKELSFFRESKKIQEYTEKCLANPDLTAKQKIELIHLNQVNRLSIIAQVQQHTFEHIFKKNPNEFFTQKYHYDWWMFPMHVPKDWGWEQRNYDASINLREAQTLLHNSQFVNTYIESVAMYITALQKHGWNNYPVRYARMLHSLSIFLQAAQNEDNQTEVYDRLYELTKNALTYAKKSVLPENIDYDLLQMGHKMALHQIQKYEKESHAKRCDLNVH</sequence>
<dbReference type="OrthoDB" id="1492847at2"/>
<dbReference type="HOGENOM" id="CLU_1228659_0_0_6"/>
<dbReference type="GeneID" id="40925568"/>
<name>D3HS12_LEGLN</name>
<dbReference type="EMBL" id="FN650140">
    <property type="protein sequence ID" value="CBJ11691.1"/>
    <property type="molecule type" value="Genomic_DNA"/>
</dbReference>
<keyword evidence="2" id="KW-1185">Reference proteome</keyword>
<dbReference type="AlphaFoldDB" id="D3HS12"/>
<dbReference type="KEGG" id="llo:LLO_1330"/>
<evidence type="ECO:0000313" key="2">
    <source>
        <dbReference type="Proteomes" id="UP000001060"/>
    </source>
</evidence>
<dbReference type="eggNOG" id="ENOG5030RR8">
    <property type="taxonomic scope" value="Bacteria"/>
</dbReference>
<dbReference type="Proteomes" id="UP000001060">
    <property type="component" value="Chromosome"/>
</dbReference>
<accession>D3HS12</accession>
<dbReference type="RefSeq" id="WP_003631935.1">
    <property type="nucleotide sequence ID" value="NC_013861.1"/>
</dbReference>
<evidence type="ECO:0000313" key="1">
    <source>
        <dbReference type="EMBL" id="CBJ11691.1"/>
    </source>
</evidence>